<keyword evidence="1" id="KW-0472">Membrane</keyword>
<accession>A0A918ZDF0</accession>
<dbReference type="InterPro" id="IPR057433">
    <property type="entry name" value="LMF1/2_C"/>
</dbReference>
<sequence length="102" mass="11399">MVVAVLGYWPVRNLLMWFAARSPAYAAPWLLALLVALLDGNRVVLRLLRHNPFPLHAPPAFVRVRLPLPVHDLAQAALDRGVVGPHVSWATTSRSSRKPPRR</sequence>
<dbReference type="Proteomes" id="UP000603227">
    <property type="component" value="Unassembled WGS sequence"/>
</dbReference>
<keyword evidence="1" id="KW-0812">Transmembrane</keyword>
<evidence type="ECO:0000313" key="4">
    <source>
        <dbReference type="Proteomes" id="UP000603227"/>
    </source>
</evidence>
<feature type="transmembrane region" description="Helical" evidence="1">
    <location>
        <begin position="15"/>
        <end position="38"/>
    </location>
</feature>
<dbReference type="AlphaFoldDB" id="A0A918ZDF0"/>
<dbReference type="EMBL" id="BNAT01000031">
    <property type="protein sequence ID" value="GHE47343.1"/>
    <property type="molecule type" value="Genomic_DNA"/>
</dbReference>
<organism evidence="3 4">
    <name type="scientific">Streptomyces capitiformicae</name>
    <dbReference type="NCBI Taxonomy" id="2014920"/>
    <lineage>
        <taxon>Bacteria</taxon>
        <taxon>Bacillati</taxon>
        <taxon>Actinomycetota</taxon>
        <taxon>Actinomycetes</taxon>
        <taxon>Kitasatosporales</taxon>
        <taxon>Streptomycetaceae</taxon>
        <taxon>Streptomyces</taxon>
    </lineage>
</organism>
<reference evidence="3" key="2">
    <citation type="submission" date="2020-09" db="EMBL/GenBank/DDBJ databases">
        <authorList>
            <person name="Sun Q."/>
            <person name="Zhou Y."/>
        </authorList>
    </citation>
    <scope>NUCLEOTIDE SEQUENCE</scope>
    <source>
        <strain evidence="3">CGMCC 4.7403</strain>
    </source>
</reference>
<reference evidence="3" key="1">
    <citation type="journal article" date="2014" name="Int. J. Syst. Evol. Microbiol.">
        <title>Complete genome sequence of Corynebacterium casei LMG S-19264T (=DSM 44701T), isolated from a smear-ripened cheese.</title>
        <authorList>
            <consortium name="US DOE Joint Genome Institute (JGI-PGF)"/>
            <person name="Walter F."/>
            <person name="Albersmeier A."/>
            <person name="Kalinowski J."/>
            <person name="Ruckert C."/>
        </authorList>
    </citation>
    <scope>NUCLEOTIDE SEQUENCE</scope>
    <source>
        <strain evidence="3">CGMCC 4.7403</strain>
    </source>
</reference>
<gene>
    <name evidence="3" type="ORF">GCM10017771_68130</name>
</gene>
<keyword evidence="1" id="KW-1133">Transmembrane helix</keyword>
<evidence type="ECO:0000259" key="2">
    <source>
        <dbReference type="Pfam" id="PF25179"/>
    </source>
</evidence>
<proteinExistence type="predicted"/>
<comment type="caution">
    <text evidence="3">The sequence shown here is derived from an EMBL/GenBank/DDBJ whole genome shotgun (WGS) entry which is preliminary data.</text>
</comment>
<feature type="domain" description="Lipase maturation factor 1/2 C-terminal" evidence="2">
    <location>
        <begin position="8"/>
        <end position="65"/>
    </location>
</feature>
<keyword evidence="4" id="KW-1185">Reference proteome</keyword>
<evidence type="ECO:0000256" key="1">
    <source>
        <dbReference type="SAM" id="Phobius"/>
    </source>
</evidence>
<evidence type="ECO:0000313" key="3">
    <source>
        <dbReference type="EMBL" id="GHE47343.1"/>
    </source>
</evidence>
<protein>
    <recommendedName>
        <fullName evidence="2">Lipase maturation factor 1/2 C-terminal domain-containing protein</fullName>
    </recommendedName>
</protein>
<dbReference type="Pfam" id="PF25179">
    <property type="entry name" value="LMF1_C"/>
    <property type="match status" value="1"/>
</dbReference>
<name>A0A918ZDF0_9ACTN</name>